<evidence type="ECO:0000256" key="1">
    <source>
        <dbReference type="SAM" id="MobiDB-lite"/>
    </source>
</evidence>
<dbReference type="GeneID" id="106663380"/>
<feature type="compositionally biased region" description="Acidic residues" evidence="1">
    <location>
        <begin position="494"/>
        <end position="507"/>
    </location>
</feature>
<evidence type="ECO:0000259" key="2">
    <source>
        <dbReference type="PROSITE" id="PS50072"/>
    </source>
</evidence>
<name>A0A8I6RD46_CIMLE</name>
<dbReference type="Pfam" id="PF00160">
    <property type="entry name" value="Pro_isomerase"/>
    <property type="match status" value="1"/>
</dbReference>
<protein>
    <recommendedName>
        <fullName evidence="2">PPIase cyclophilin-type domain-containing protein</fullName>
    </recommendedName>
</protein>
<dbReference type="InterPro" id="IPR002130">
    <property type="entry name" value="Cyclophilin-type_PPIase_dom"/>
</dbReference>
<dbReference type="KEGG" id="clec:106663380"/>
<dbReference type="AlphaFoldDB" id="A0A8I6RD46"/>
<proteinExistence type="predicted"/>
<feature type="domain" description="PPIase cyclophilin-type" evidence="2">
    <location>
        <begin position="133"/>
        <end position="330"/>
    </location>
</feature>
<dbReference type="GO" id="GO:0006457">
    <property type="term" value="P:protein folding"/>
    <property type="evidence" value="ECO:0007669"/>
    <property type="project" value="TreeGrafter"/>
</dbReference>
<dbReference type="PROSITE" id="PS50072">
    <property type="entry name" value="CSA_PPIASE_2"/>
    <property type="match status" value="1"/>
</dbReference>
<accession>A0A8I6RD46</accession>
<keyword evidence="4" id="KW-1185">Reference proteome</keyword>
<dbReference type="RefSeq" id="XP_014243677.1">
    <property type="nucleotide sequence ID" value="XM_014388191.2"/>
</dbReference>
<evidence type="ECO:0000313" key="3">
    <source>
        <dbReference type="EnsemblMetazoa" id="XP_014243677.1"/>
    </source>
</evidence>
<organism evidence="3 4">
    <name type="scientific">Cimex lectularius</name>
    <name type="common">Bed bug</name>
    <name type="synonym">Acanthia lectularia</name>
    <dbReference type="NCBI Taxonomy" id="79782"/>
    <lineage>
        <taxon>Eukaryota</taxon>
        <taxon>Metazoa</taxon>
        <taxon>Ecdysozoa</taxon>
        <taxon>Arthropoda</taxon>
        <taxon>Hexapoda</taxon>
        <taxon>Insecta</taxon>
        <taxon>Pterygota</taxon>
        <taxon>Neoptera</taxon>
        <taxon>Paraneoptera</taxon>
        <taxon>Hemiptera</taxon>
        <taxon>Heteroptera</taxon>
        <taxon>Panheteroptera</taxon>
        <taxon>Cimicomorpha</taxon>
        <taxon>Cimicidae</taxon>
        <taxon>Cimex</taxon>
    </lineage>
</organism>
<dbReference type="Proteomes" id="UP000494040">
    <property type="component" value="Unassembled WGS sequence"/>
</dbReference>
<sequence>MFQKNAWDIFKKTGNTISINGHEQSQKAFRAFKIAKQLNKYFPQKFVRPTLKLYPLNEWSEMIWKLKRDVRCGRVHNDVAVYLNKKFVGDEYGLLLEIQPHRIFYPLIHQFDDTTAEELMLLYGVGPGKSCVYFDLSFGNVLIGRVYFEIHSDIMPNLTRRFIQLCKNERFHFRHQLNGRFSKSEESLFDENLAWDPSLIEQSKMLEGETVNLLSYADTQIIKFLTPNLIYGGKIKNINDEWLDGEIEPEISHEEFGNLSLNMKRTRIKRQQKVHSNHFIVTLVPNPWMDKHYRCIGRVIHGHHVLTKLKDTPAMGNSPLHIVTIIDCGVLYSPILHTEGENKEIEMGKRESFVMKEYSTVVTHYCAEMSEVEQTEDSTNERKEIAFFNIDTDENVSCRQVDSHTVFYEESEITTAVYPVEYEYIEMECDHLESLGRNDQFCKAIVLHQKSEVDSLSSLEDSSDQESSSDLNIISNTSSSYVSNNVHITHLDEEITDTEDNTDLETTDNDKETLSVSEENVNDTMYLNVNTPSISPRLNQPNLRRRIIGKDIQKSIGVGSSEPDIYSIFDYEESSDVSELKPPYIARPIKDPHLMPKKVLEYIFHCVYKHHKHVKLDENIITIMQTDTFKSALAALPSPVLRSIARKMDGIAVELAEMERSVKNEEQRKIHDAVIADGVLQFTNNMVEFMVNEMIESMMPANRRNPESLHKKHREKKTL</sequence>
<dbReference type="EnsemblMetazoa" id="XM_014388191.2">
    <property type="protein sequence ID" value="XP_014243677.1"/>
    <property type="gene ID" value="LOC106663380"/>
</dbReference>
<dbReference type="PANTHER" id="PTHR11071">
    <property type="entry name" value="PEPTIDYL-PROLYL CIS-TRANS ISOMERASE"/>
    <property type="match status" value="1"/>
</dbReference>
<feature type="region of interest" description="Disordered" evidence="1">
    <location>
        <begin position="492"/>
        <end position="513"/>
    </location>
</feature>
<dbReference type="GO" id="GO:0016018">
    <property type="term" value="F:cyclosporin A binding"/>
    <property type="evidence" value="ECO:0007669"/>
    <property type="project" value="TreeGrafter"/>
</dbReference>
<dbReference type="Gene3D" id="2.40.100.10">
    <property type="entry name" value="Cyclophilin-like"/>
    <property type="match status" value="1"/>
</dbReference>
<dbReference type="PANTHER" id="PTHR11071:SF561">
    <property type="entry name" value="PEPTIDYL-PROLYL CIS-TRANS ISOMERASE D-RELATED"/>
    <property type="match status" value="1"/>
</dbReference>
<dbReference type="OrthoDB" id="408413at2759"/>
<reference evidence="3" key="1">
    <citation type="submission" date="2022-01" db="UniProtKB">
        <authorList>
            <consortium name="EnsemblMetazoa"/>
        </authorList>
    </citation>
    <scope>IDENTIFICATION</scope>
</reference>
<dbReference type="SUPFAM" id="SSF50891">
    <property type="entry name" value="Cyclophilin-like"/>
    <property type="match status" value="1"/>
</dbReference>
<dbReference type="GO" id="GO:0003755">
    <property type="term" value="F:peptidyl-prolyl cis-trans isomerase activity"/>
    <property type="evidence" value="ECO:0007669"/>
    <property type="project" value="InterPro"/>
</dbReference>
<dbReference type="GO" id="GO:0005737">
    <property type="term" value="C:cytoplasm"/>
    <property type="evidence" value="ECO:0007669"/>
    <property type="project" value="TreeGrafter"/>
</dbReference>
<dbReference type="InterPro" id="IPR029000">
    <property type="entry name" value="Cyclophilin-like_dom_sf"/>
</dbReference>
<evidence type="ECO:0000313" key="4">
    <source>
        <dbReference type="Proteomes" id="UP000494040"/>
    </source>
</evidence>